<comment type="caution">
    <text evidence="2">The sequence shown here is derived from an EMBL/GenBank/DDBJ whole genome shotgun (WGS) entry which is preliminary data.</text>
</comment>
<protein>
    <submittedName>
        <fullName evidence="2">Jg24350 protein</fullName>
    </submittedName>
</protein>
<accession>A0A8S4QMR9</accession>
<evidence type="ECO:0000256" key="1">
    <source>
        <dbReference type="SAM" id="MobiDB-lite"/>
    </source>
</evidence>
<reference evidence="2" key="1">
    <citation type="submission" date="2022-03" db="EMBL/GenBank/DDBJ databases">
        <authorList>
            <person name="Lindestad O."/>
        </authorList>
    </citation>
    <scope>NUCLEOTIDE SEQUENCE</scope>
</reference>
<dbReference type="EMBL" id="CAKXAJ010010190">
    <property type="protein sequence ID" value="CAH2211419.1"/>
    <property type="molecule type" value="Genomic_DNA"/>
</dbReference>
<name>A0A8S4QMR9_9NEOP</name>
<proteinExistence type="predicted"/>
<evidence type="ECO:0000313" key="3">
    <source>
        <dbReference type="Proteomes" id="UP000838756"/>
    </source>
</evidence>
<organism evidence="2 3">
    <name type="scientific">Pararge aegeria aegeria</name>
    <dbReference type="NCBI Taxonomy" id="348720"/>
    <lineage>
        <taxon>Eukaryota</taxon>
        <taxon>Metazoa</taxon>
        <taxon>Ecdysozoa</taxon>
        <taxon>Arthropoda</taxon>
        <taxon>Hexapoda</taxon>
        <taxon>Insecta</taxon>
        <taxon>Pterygota</taxon>
        <taxon>Neoptera</taxon>
        <taxon>Endopterygota</taxon>
        <taxon>Lepidoptera</taxon>
        <taxon>Glossata</taxon>
        <taxon>Ditrysia</taxon>
        <taxon>Papilionoidea</taxon>
        <taxon>Nymphalidae</taxon>
        <taxon>Satyrinae</taxon>
        <taxon>Satyrini</taxon>
        <taxon>Parargina</taxon>
        <taxon>Pararge</taxon>
    </lineage>
</organism>
<gene>
    <name evidence="2" type="primary">jg24350</name>
    <name evidence="2" type="ORF">PAEG_LOCUS3236</name>
</gene>
<sequence>MAPFPDTVSLNGEDYRGRGGARGRGAVRARGARRTTTRAASLHPHPHPLYHHPELAHHDMPQ</sequence>
<dbReference type="AlphaFoldDB" id="A0A8S4QMR9"/>
<feature type="compositionally biased region" description="Basic and acidic residues" evidence="1">
    <location>
        <begin position="51"/>
        <end position="62"/>
    </location>
</feature>
<feature type="compositionally biased region" description="Basic residues" evidence="1">
    <location>
        <begin position="19"/>
        <end position="36"/>
    </location>
</feature>
<evidence type="ECO:0000313" key="2">
    <source>
        <dbReference type="EMBL" id="CAH2211419.1"/>
    </source>
</evidence>
<keyword evidence="3" id="KW-1185">Reference proteome</keyword>
<dbReference type="Proteomes" id="UP000838756">
    <property type="component" value="Unassembled WGS sequence"/>
</dbReference>
<feature type="non-terminal residue" evidence="2">
    <location>
        <position position="62"/>
    </location>
</feature>
<feature type="region of interest" description="Disordered" evidence="1">
    <location>
        <begin position="1"/>
        <end position="62"/>
    </location>
</feature>